<proteinExistence type="predicted"/>
<keyword evidence="1" id="KW-1133">Transmembrane helix</keyword>
<evidence type="ECO:0000256" key="1">
    <source>
        <dbReference type="SAM" id="Phobius"/>
    </source>
</evidence>
<keyword evidence="1" id="KW-0812">Transmembrane</keyword>
<dbReference type="Proteomes" id="UP000070513">
    <property type="component" value="Unassembled WGS sequence"/>
</dbReference>
<feature type="transmembrane region" description="Helical" evidence="1">
    <location>
        <begin position="44"/>
        <end position="62"/>
    </location>
</feature>
<feature type="transmembrane region" description="Helical" evidence="1">
    <location>
        <begin position="69"/>
        <end position="86"/>
    </location>
</feature>
<evidence type="ECO:0000313" key="2">
    <source>
        <dbReference type="EMBL" id="KXH85779.1"/>
    </source>
</evidence>
<keyword evidence="1" id="KW-0472">Membrane</keyword>
<reference evidence="2 3" key="2">
    <citation type="journal article" date="2016" name="Genome Announc.">
        <title>Draft Genome Sequence of a Biocontrol Rhizobacterium, Chryseobacterium kwangjuense Strain KJ1R5, Isolated from Pepper (Capsicum annuum).</title>
        <authorList>
            <person name="Jeong J.J."/>
            <person name="Park H."/>
            <person name="Park B.H."/>
            <person name="Mannaa M."/>
            <person name="Sang M.K."/>
            <person name="Choi I.G."/>
            <person name="Kim K.D."/>
        </authorList>
    </citation>
    <scope>NUCLEOTIDE SEQUENCE [LARGE SCALE GENOMIC DNA]</scope>
    <source>
        <strain evidence="2 3">KJ1R5</strain>
    </source>
</reference>
<reference evidence="3" key="1">
    <citation type="submission" date="2015-12" db="EMBL/GenBank/DDBJ databases">
        <title>Genome sequence of a biocontrol rhizobacterium Chryseobacterium kwangjuense strain KJ1R5 isolated from pepper (Capsicum annuum L.).</title>
        <authorList>
            <person name="Jeong J.-J."/>
            <person name="Park H."/>
            <person name="Mannaa M."/>
            <person name="Sang M.K."/>
            <person name="Choi I.-G."/>
            <person name="Kim K.D."/>
        </authorList>
    </citation>
    <scope>NUCLEOTIDE SEQUENCE [LARGE SCALE GENOMIC DNA]</scope>
    <source>
        <strain evidence="3">KJ1R5</strain>
    </source>
</reference>
<dbReference type="EMBL" id="LPUR01000001">
    <property type="protein sequence ID" value="KXH85779.1"/>
    <property type="molecule type" value="Genomic_DNA"/>
</dbReference>
<dbReference type="OrthoDB" id="1260524at2"/>
<comment type="caution">
    <text evidence="2">The sequence shown here is derived from an EMBL/GenBank/DDBJ whole genome shotgun (WGS) entry which is preliminary data.</text>
</comment>
<name>A0A135WLM9_9FLAO</name>
<evidence type="ECO:0000313" key="3">
    <source>
        <dbReference type="Proteomes" id="UP000070513"/>
    </source>
</evidence>
<dbReference type="AlphaFoldDB" id="A0A135WLM9"/>
<protein>
    <submittedName>
        <fullName evidence="2">Uncharacterized protein</fullName>
    </submittedName>
</protein>
<feature type="transmembrane region" description="Helical" evidence="1">
    <location>
        <begin position="106"/>
        <end position="126"/>
    </location>
</feature>
<accession>A0A135WLM9</accession>
<organism evidence="2 3">
    <name type="scientific">Chryseobacterium kwangjuense</name>
    <dbReference type="NCBI Taxonomy" id="267125"/>
    <lineage>
        <taxon>Bacteria</taxon>
        <taxon>Pseudomonadati</taxon>
        <taxon>Bacteroidota</taxon>
        <taxon>Flavobacteriia</taxon>
        <taxon>Flavobacteriales</taxon>
        <taxon>Weeksellaceae</taxon>
        <taxon>Chryseobacterium group</taxon>
        <taxon>Chryseobacterium</taxon>
    </lineage>
</organism>
<dbReference type="RefSeq" id="WP_062649958.1">
    <property type="nucleotide sequence ID" value="NZ_LPUR01000001.1"/>
</dbReference>
<gene>
    <name evidence="2" type="ORF">AU378_08560</name>
</gene>
<sequence>MKNLILKSILILGIMTFLNAGMVGESVKWVGLSPSGYSLQGAAIFIGCLVISLISFITILIFKNSYTRIWRVAVLFEILYLVMLLWSKTNPFTYFTTRKDDDLMDLLLYVNSIGIFLLVCVFDVIYSKIIASKVKK</sequence>